<protein>
    <recommendedName>
        <fullName evidence="4">3',5'-cyclic-nucleotide phosphodiesterase</fullName>
    </recommendedName>
</protein>
<dbReference type="OMA" id="ECSYTDA"/>
<dbReference type="PRINTS" id="PR00388">
    <property type="entry name" value="PDIESTERASE2"/>
</dbReference>
<dbReference type="PANTHER" id="PTHR28283">
    <property type="entry name" value="3',5'-CYCLIC-NUCLEOTIDE PHOSPHODIESTERASE 1"/>
    <property type="match status" value="1"/>
</dbReference>
<feature type="region of interest" description="Disordered" evidence="1">
    <location>
        <begin position="91"/>
        <end position="119"/>
    </location>
</feature>
<dbReference type="InParanoid" id="A0A1Y2LY52"/>
<dbReference type="AlphaFoldDB" id="A0A1Y2LY52"/>
<reference evidence="2 3" key="1">
    <citation type="journal article" date="2017" name="Genome Announc.">
        <title>Genome sequence of the saprophytic ascomycete Epicoccum nigrum ICMP 19927 strain isolated from New Zealand.</title>
        <authorList>
            <person name="Fokin M."/>
            <person name="Fleetwood D."/>
            <person name="Weir B.S."/>
            <person name="Villas-Boas S.G."/>
        </authorList>
    </citation>
    <scope>NUCLEOTIDE SEQUENCE [LARGE SCALE GENOMIC DNA]</scope>
    <source>
        <strain evidence="2 3">ICMP 19927</strain>
    </source>
</reference>
<dbReference type="InterPro" id="IPR000396">
    <property type="entry name" value="Pdiesterase2"/>
</dbReference>
<sequence length="620" mass="67029">MKESHGLREVRRSSGHSNEPAIQVICLGAGGGPTEDNVTGFLVRSIATKWSKNSVLAVDAGSHLAAITRILENHFPLASELRPISPHKVDSIHGGGARIHDDKTSQTSEHNNIFDNDSGADTSLSDDDMPFEITTLLDGVFAGLPFPNASARANALHIVREHISTYLITHPHLDHLSGFVINTAAFHNTSRPKRLAALPFTVDAIKTHIFNNIIWPNLTDEDGGVGLVSFQRLAEGGNIALGQGKGRGYIEVCDGLGVKGFKVSHGHCMQGPGHVHRGSNAEIQEVSGMQHTSAAMHQNDARDGRSHSFSVPLSQPGTPGPGSLNADQGRRSSHGASSNISAEQCVVDSSAFFIRAESTMTTPTREILVFGDVEPDSLSLSPRTAFIWAEAAPKIAAGILTGIFIECSYTDAQADAVLFGHLAPRHLLTELHNLADMVKDARKEYEQAREAARQGRKRKRLSRDLLEEPTKSRSWHPRVKGVDTPLSNMDGQYHTDDDGTTDFIYTPTGMRTPDTQHLASKNTGGPSHVPYASHLSAPAALDLDSVSTEHSRVLLSAAFEAPLEGLKVVIIHIKDTCEDGPLVGDTILRQLYEGEARMKEEGRPLGCSFHISKSGDAYWF</sequence>
<feature type="compositionally biased region" description="Basic and acidic residues" evidence="1">
    <location>
        <begin position="462"/>
        <end position="471"/>
    </location>
</feature>
<feature type="region of interest" description="Disordered" evidence="1">
    <location>
        <begin position="289"/>
        <end position="340"/>
    </location>
</feature>
<evidence type="ECO:0000256" key="1">
    <source>
        <dbReference type="SAM" id="MobiDB-lite"/>
    </source>
</evidence>
<organism evidence="2 3">
    <name type="scientific">Epicoccum nigrum</name>
    <name type="common">Soil fungus</name>
    <name type="synonym">Epicoccum purpurascens</name>
    <dbReference type="NCBI Taxonomy" id="105696"/>
    <lineage>
        <taxon>Eukaryota</taxon>
        <taxon>Fungi</taxon>
        <taxon>Dikarya</taxon>
        <taxon>Ascomycota</taxon>
        <taxon>Pezizomycotina</taxon>
        <taxon>Dothideomycetes</taxon>
        <taxon>Pleosporomycetidae</taxon>
        <taxon>Pleosporales</taxon>
        <taxon>Pleosporineae</taxon>
        <taxon>Didymellaceae</taxon>
        <taxon>Epicoccum</taxon>
    </lineage>
</organism>
<dbReference type="EMBL" id="KZ107845">
    <property type="protein sequence ID" value="OSS48790.1"/>
    <property type="molecule type" value="Genomic_DNA"/>
</dbReference>
<feature type="compositionally biased region" description="Polar residues" evidence="1">
    <location>
        <begin position="105"/>
        <end position="119"/>
    </location>
</feature>
<dbReference type="Gene3D" id="3.60.15.10">
    <property type="entry name" value="Ribonuclease Z/Hydroxyacylglutathione hydrolase-like"/>
    <property type="match status" value="1"/>
</dbReference>
<dbReference type="PANTHER" id="PTHR28283:SF1">
    <property type="entry name" value="3',5'-CYCLIC-NUCLEOTIDE PHOSPHODIESTERASE 1"/>
    <property type="match status" value="1"/>
</dbReference>
<feature type="compositionally biased region" description="Polar residues" evidence="1">
    <location>
        <begin position="307"/>
        <end position="317"/>
    </location>
</feature>
<keyword evidence="3" id="KW-1185">Reference proteome</keyword>
<feature type="region of interest" description="Disordered" evidence="1">
    <location>
        <begin position="445"/>
        <end position="493"/>
    </location>
</feature>
<evidence type="ECO:0008006" key="4">
    <source>
        <dbReference type="Google" id="ProtNLM"/>
    </source>
</evidence>
<name>A0A1Y2LY52_EPING</name>
<dbReference type="STRING" id="105696.A0A1Y2LY52"/>
<dbReference type="GO" id="GO:1902660">
    <property type="term" value="P:negative regulation of glucose mediated signaling pathway"/>
    <property type="evidence" value="ECO:0007669"/>
    <property type="project" value="TreeGrafter"/>
</dbReference>
<evidence type="ECO:0000313" key="2">
    <source>
        <dbReference type="EMBL" id="OSS48790.1"/>
    </source>
</evidence>
<evidence type="ECO:0000313" key="3">
    <source>
        <dbReference type="Proteomes" id="UP000193240"/>
    </source>
</evidence>
<dbReference type="GO" id="GO:0047555">
    <property type="term" value="F:3',5'-cyclic-GMP phosphodiesterase activity"/>
    <property type="evidence" value="ECO:0007669"/>
    <property type="project" value="TreeGrafter"/>
</dbReference>
<dbReference type="CDD" id="cd07735">
    <property type="entry name" value="class_II_PDE_MBL-fold"/>
    <property type="match status" value="1"/>
</dbReference>
<dbReference type="GO" id="GO:0004115">
    <property type="term" value="F:3',5'-cyclic-AMP phosphodiesterase activity"/>
    <property type="evidence" value="ECO:0007669"/>
    <property type="project" value="InterPro"/>
</dbReference>
<dbReference type="Proteomes" id="UP000193240">
    <property type="component" value="Unassembled WGS sequence"/>
</dbReference>
<gene>
    <name evidence="2" type="ORF">B5807_07096</name>
</gene>
<dbReference type="Pfam" id="PF02112">
    <property type="entry name" value="PDEase_II"/>
    <property type="match status" value="2"/>
</dbReference>
<dbReference type="InterPro" id="IPR036866">
    <property type="entry name" value="RibonucZ/Hydroxyglut_hydro"/>
</dbReference>
<proteinExistence type="predicted"/>
<accession>A0A1Y2LY52</accession>
<dbReference type="FunCoup" id="A0A1Y2LY52">
    <property type="interactions" value="47"/>
</dbReference>
<dbReference type="SUPFAM" id="SSF56281">
    <property type="entry name" value="Metallo-hydrolase/oxidoreductase"/>
    <property type="match status" value="1"/>
</dbReference>
<dbReference type="GO" id="GO:0006198">
    <property type="term" value="P:cAMP catabolic process"/>
    <property type="evidence" value="ECO:0007669"/>
    <property type="project" value="InterPro"/>
</dbReference>